<proteinExistence type="predicted"/>
<dbReference type="Proteomes" id="UP000008792">
    <property type="component" value="Unassembled WGS sequence"/>
</dbReference>
<dbReference type="InParanoid" id="B4MAF4"/>
<dbReference type="OrthoDB" id="7822974at2759"/>
<name>B4MAF4_DROVI</name>
<dbReference type="KEGG" id="dvi:6634620"/>
<dbReference type="AlphaFoldDB" id="B4MAF4"/>
<accession>B4MAF4</accession>
<dbReference type="OMA" id="MMKLTEN"/>
<keyword evidence="4" id="KW-1185">Reference proteome</keyword>
<keyword evidence="2" id="KW-0732">Signal</keyword>
<feature type="region of interest" description="Disordered" evidence="1">
    <location>
        <begin position="31"/>
        <end position="51"/>
    </location>
</feature>
<dbReference type="HOGENOM" id="CLU_1760736_0_0_1"/>
<evidence type="ECO:0000313" key="3">
    <source>
        <dbReference type="EMBL" id="EDW66213.1"/>
    </source>
</evidence>
<organism evidence="3 4">
    <name type="scientific">Drosophila virilis</name>
    <name type="common">Fruit fly</name>
    <dbReference type="NCBI Taxonomy" id="7244"/>
    <lineage>
        <taxon>Eukaryota</taxon>
        <taxon>Metazoa</taxon>
        <taxon>Ecdysozoa</taxon>
        <taxon>Arthropoda</taxon>
        <taxon>Hexapoda</taxon>
        <taxon>Insecta</taxon>
        <taxon>Pterygota</taxon>
        <taxon>Neoptera</taxon>
        <taxon>Endopterygota</taxon>
        <taxon>Diptera</taxon>
        <taxon>Brachycera</taxon>
        <taxon>Muscomorpha</taxon>
        <taxon>Ephydroidea</taxon>
        <taxon>Drosophilidae</taxon>
        <taxon>Drosophila</taxon>
    </lineage>
</organism>
<gene>
    <name evidence="3" type="primary">Dvir\GJ15901</name>
    <name evidence="3" type="ORF">Dvir_GJ15901</name>
</gene>
<dbReference type="EMBL" id="CH940655">
    <property type="protein sequence ID" value="EDW66213.1"/>
    <property type="molecule type" value="Genomic_DNA"/>
</dbReference>
<evidence type="ECO:0000313" key="4">
    <source>
        <dbReference type="Proteomes" id="UP000008792"/>
    </source>
</evidence>
<feature type="signal peptide" evidence="2">
    <location>
        <begin position="1"/>
        <end position="26"/>
    </location>
</feature>
<evidence type="ECO:0000256" key="1">
    <source>
        <dbReference type="SAM" id="MobiDB-lite"/>
    </source>
</evidence>
<sequence>MDFMRRLSWLLLIFTLFLLLFALIGGKEEGQPKSELTRHRREGPALKSHVSKRQGVVLGEQDAAALDDDGDDMEWDVEQKHHISIQTTNVDEEERKEREKDREVKQALMQMMKLTENKVANRHQKRFDNVPGLDFRREFASDEANPYI</sequence>
<protein>
    <submittedName>
        <fullName evidence="3">Uncharacterized protein</fullName>
    </submittedName>
</protein>
<evidence type="ECO:0000256" key="2">
    <source>
        <dbReference type="SAM" id="SignalP"/>
    </source>
</evidence>
<feature type="chain" id="PRO_5002814839" evidence="2">
    <location>
        <begin position="27"/>
        <end position="148"/>
    </location>
</feature>
<reference evidence="3 4" key="1">
    <citation type="journal article" date="2007" name="Nature">
        <title>Evolution of genes and genomes on the Drosophila phylogeny.</title>
        <authorList>
            <consortium name="Drosophila 12 Genomes Consortium"/>
            <person name="Clark A.G."/>
            <person name="Eisen M.B."/>
            <person name="Smith D.R."/>
            <person name="Bergman C.M."/>
            <person name="Oliver B."/>
            <person name="Markow T.A."/>
            <person name="Kaufman T.C."/>
            <person name="Kellis M."/>
            <person name="Gelbart W."/>
            <person name="Iyer V.N."/>
            <person name="Pollard D.A."/>
            <person name="Sackton T.B."/>
            <person name="Larracuente A.M."/>
            <person name="Singh N.D."/>
            <person name="Abad J.P."/>
            <person name="Abt D.N."/>
            <person name="Adryan B."/>
            <person name="Aguade M."/>
            <person name="Akashi H."/>
            <person name="Anderson W.W."/>
            <person name="Aquadro C.F."/>
            <person name="Ardell D.H."/>
            <person name="Arguello R."/>
            <person name="Artieri C.G."/>
            <person name="Barbash D.A."/>
            <person name="Barker D."/>
            <person name="Barsanti P."/>
            <person name="Batterham P."/>
            <person name="Batzoglou S."/>
            <person name="Begun D."/>
            <person name="Bhutkar A."/>
            <person name="Blanco E."/>
            <person name="Bosak S.A."/>
            <person name="Bradley R.K."/>
            <person name="Brand A.D."/>
            <person name="Brent M.R."/>
            <person name="Brooks A.N."/>
            <person name="Brown R.H."/>
            <person name="Butlin R.K."/>
            <person name="Caggese C."/>
            <person name="Calvi B.R."/>
            <person name="Bernardo de Carvalho A."/>
            <person name="Caspi A."/>
            <person name="Castrezana S."/>
            <person name="Celniker S.E."/>
            <person name="Chang J.L."/>
            <person name="Chapple C."/>
            <person name="Chatterji S."/>
            <person name="Chinwalla A."/>
            <person name="Civetta A."/>
            <person name="Clifton S.W."/>
            <person name="Comeron J.M."/>
            <person name="Costello J.C."/>
            <person name="Coyne J.A."/>
            <person name="Daub J."/>
            <person name="David R.G."/>
            <person name="Delcher A.L."/>
            <person name="Delehaunty K."/>
            <person name="Do C.B."/>
            <person name="Ebling H."/>
            <person name="Edwards K."/>
            <person name="Eickbush T."/>
            <person name="Evans J.D."/>
            <person name="Filipski A."/>
            <person name="Findeiss S."/>
            <person name="Freyhult E."/>
            <person name="Fulton L."/>
            <person name="Fulton R."/>
            <person name="Garcia A.C."/>
            <person name="Gardiner A."/>
            <person name="Garfield D.A."/>
            <person name="Garvin B.E."/>
            <person name="Gibson G."/>
            <person name="Gilbert D."/>
            <person name="Gnerre S."/>
            <person name="Godfrey J."/>
            <person name="Good R."/>
            <person name="Gotea V."/>
            <person name="Gravely B."/>
            <person name="Greenberg A.J."/>
            <person name="Griffiths-Jones S."/>
            <person name="Gross S."/>
            <person name="Guigo R."/>
            <person name="Gustafson E.A."/>
            <person name="Haerty W."/>
            <person name="Hahn M.W."/>
            <person name="Halligan D.L."/>
            <person name="Halpern A.L."/>
            <person name="Halter G.M."/>
            <person name="Han M.V."/>
            <person name="Heger A."/>
            <person name="Hillier L."/>
            <person name="Hinrichs A.S."/>
            <person name="Holmes I."/>
            <person name="Hoskins R.A."/>
            <person name="Hubisz M.J."/>
            <person name="Hultmark D."/>
            <person name="Huntley M.A."/>
            <person name="Jaffe D.B."/>
            <person name="Jagadeeshan S."/>
            <person name="Jeck W.R."/>
            <person name="Johnson J."/>
            <person name="Jones C.D."/>
            <person name="Jordan W.C."/>
            <person name="Karpen G.H."/>
            <person name="Kataoka E."/>
            <person name="Keightley P.D."/>
            <person name="Kheradpour P."/>
            <person name="Kirkness E.F."/>
            <person name="Koerich L.B."/>
            <person name="Kristiansen K."/>
            <person name="Kudrna D."/>
            <person name="Kulathinal R.J."/>
            <person name="Kumar S."/>
            <person name="Kwok R."/>
            <person name="Lander E."/>
            <person name="Langley C.H."/>
            <person name="Lapoint R."/>
            <person name="Lazzaro B.P."/>
            <person name="Lee S.J."/>
            <person name="Levesque L."/>
            <person name="Li R."/>
            <person name="Lin C.F."/>
            <person name="Lin M.F."/>
            <person name="Lindblad-Toh K."/>
            <person name="Llopart A."/>
            <person name="Long M."/>
            <person name="Low L."/>
            <person name="Lozovsky E."/>
            <person name="Lu J."/>
            <person name="Luo M."/>
            <person name="Machado C.A."/>
            <person name="Makalowski W."/>
            <person name="Marzo M."/>
            <person name="Matsuda M."/>
            <person name="Matzkin L."/>
            <person name="McAllister B."/>
            <person name="McBride C.S."/>
            <person name="McKernan B."/>
            <person name="McKernan K."/>
            <person name="Mendez-Lago M."/>
            <person name="Minx P."/>
            <person name="Mollenhauer M.U."/>
            <person name="Montooth K."/>
            <person name="Mount S.M."/>
            <person name="Mu X."/>
            <person name="Myers E."/>
            <person name="Negre B."/>
            <person name="Newfeld S."/>
            <person name="Nielsen R."/>
            <person name="Noor M.A."/>
            <person name="O'Grady P."/>
            <person name="Pachter L."/>
            <person name="Papaceit M."/>
            <person name="Parisi M.J."/>
            <person name="Parisi M."/>
            <person name="Parts L."/>
            <person name="Pedersen J.S."/>
            <person name="Pesole G."/>
            <person name="Phillippy A.M."/>
            <person name="Ponting C.P."/>
            <person name="Pop M."/>
            <person name="Porcelli D."/>
            <person name="Powell J.R."/>
            <person name="Prohaska S."/>
            <person name="Pruitt K."/>
            <person name="Puig M."/>
            <person name="Quesneville H."/>
            <person name="Ram K.R."/>
            <person name="Rand D."/>
            <person name="Rasmussen M.D."/>
            <person name="Reed L.K."/>
            <person name="Reenan R."/>
            <person name="Reily A."/>
            <person name="Remington K.A."/>
            <person name="Rieger T.T."/>
            <person name="Ritchie M.G."/>
            <person name="Robin C."/>
            <person name="Rogers Y.H."/>
            <person name="Rohde C."/>
            <person name="Rozas J."/>
            <person name="Rubenfield M.J."/>
            <person name="Ruiz A."/>
            <person name="Russo S."/>
            <person name="Salzberg S.L."/>
            <person name="Sanchez-Gracia A."/>
            <person name="Saranga D.J."/>
            <person name="Sato H."/>
            <person name="Schaeffer S.W."/>
            <person name="Schatz M.C."/>
            <person name="Schlenke T."/>
            <person name="Schwartz R."/>
            <person name="Segarra C."/>
            <person name="Singh R.S."/>
            <person name="Sirot L."/>
            <person name="Sirota M."/>
            <person name="Sisneros N.B."/>
            <person name="Smith C.D."/>
            <person name="Smith T.F."/>
            <person name="Spieth J."/>
            <person name="Stage D.E."/>
            <person name="Stark A."/>
            <person name="Stephan W."/>
            <person name="Strausberg R.L."/>
            <person name="Strempel S."/>
            <person name="Sturgill D."/>
            <person name="Sutton G."/>
            <person name="Sutton G.G."/>
            <person name="Tao W."/>
            <person name="Teichmann S."/>
            <person name="Tobari Y.N."/>
            <person name="Tomimura Y."/>
            <person name="Tsolas J.M."/>
            <person name="Valente V.L."/>
            <person name="Venter E."/>
            <person name="Venter J.C."/>
            <person name="Vicario S."/>
            <person name="Vieira F.G."/>
            <person name="Vilella A.J."/>
            <person name="Villasante A."/>
            <person name="Walenz B."/>
            <person name="Wang J."/>
            <person name="Wasserman M."/>
            <person name="Watts T."/>
            <person name="Wilson D."/>
            <person name="Wilson R.K."/>
            <person name="Wing R.A."/>
            <person name="Wolfner M.F."/>
            <person name="Wong A."/>
            <person name="Wong G.K."/>
            <person name="Wu C.I."/>
            <person name="Wu G."/>
            <person name="Yamamoto D."/>
            <person name="Yang H.P."/>
            <person name="Yang S.P."/>
            <person name="Yorke J.A."/>
            <person name="Yoshida K."/>
            <person name="Zdobnov E."/>
            <person name="Zhang P."/>
            <person name="Zhang Y."/>
            <person name="Zimin A.V."/>
            <person name="Baldwin J."/>
            <person name="Abdouelleil A."/>
            <person name="Abdulkadir J."/>
            <person name="Abebe A."/>
            <person name="Abera B."/>
            <person name="Abreu J."/>
            <person name="Acer S.C."/>
            <person name="Aftuck L."/>
            <person name="Alexander A."/>
            <person name="An P."/>
            <person name="Anderson E."/>
            <person name="Anderson S."/>
            <person name="Arachi H."/>
            <person name="Azer M."/>
            <person name="Bachantsang P."/>
            <person name="Barry A."/>
            <person name="Bayul T."/>
            <person name="Berlin A."/>
            <person name="Bessette D."/>
            <person name="Bloom T."/>
            <person name="Blye J."/>
            <person name="Boguslavskiy L."/>
            <person name="Bonnet C."/>
            <person name="Boukhgalter B."/>
            <person name="Bourzgui I."/>
            <person name="Brown A."/>
            <person name="Cahill P."/>
            <person name="Channer S."/>
            <person name="Cheshatsang Y."/>
            <person name="Chuda L."/>
            <person name="Citroen M."/>
            <person name="Collymore A."/>
            <person name="Cooke P."/>
            <person name="Costello M."/>
            <person name="D'Aco K."/>
            <person name="Daza R."/>
            <person name="De Haan G."/>
            <person name="DeGray S."/>
            <person name="DeMaso C."/>
            <person name="Dhargay N."/>
            <person name="Dooley K."/>
            <person name="Dooley E."/>
            <person name="Doricent M."/>
            <person name="Dorje P."/>
            <person name="Dorjee K."/>
            <person name="Dupes A."/>
            <person name="Elong R."/>
            <person name="Falk J."/>
            <person name="Farina A."/>
            <person name="Faro S."/>
            <person name="Ferguson D."/>
            <person name="Fisher S."/>
            <person name="Foley C.D."/>
            <person name="Franke A."/>
            <person name="Friedrich D."/>
            <person name="Gadbois L."/>
            <person name="Gearin G."/>
            <person name="Gearin C.R."/>
            <person name="Giannoukos G."/>
            <person name="Goode T."/>
            <person name="Graham J."/>
            <person name="Grandbois E."/>
            <person name="Grewal S."/>
            <person name="Gyaltsen K."/>
            <person name="Hafez N."/>
            <person name="Hagos B."/>
            <person name="Hall J."/>
            <person name="Henson C."/>
            <person name="Hollinger A."/>
            <person name="Honan T."/>
            <person name="Huard M.D."/>
            <person name="Hughes L."/>
            <person name="Hurhula B."/>
            <person name="Husby M.E."/>
            <person name="Kamat A."/>
            <person name="Kanga B."/>
            <person name="Kashin S."/>
            <person name="Khazanovich D."/>
            <person name="Kisner P."/>
            <person name="Lance K."/>
            <person name="Lara M."/>
            <person name="Lee W."/>
            <person name="Lennon N."/>
            <person name="Letendre F."/>
            <person name="LeVine R."/>
            <person name="Lipovsky A."/>
            <person name="Liu X."/>
            <person name="Liu J."/>
            <person name="Liu S."/>
            <person name="Lokyitsang T."/>
            <person name="Lokyitsang Y."/>
            <person name="Lubonja R."/>
            <person name="Lui A."/>
            <person name="MacDonald P."/>
            <person name="Magnisalis V."/>
            <person name="Maru K."/>
            <person name="Matthews C."/>
            <person name="McCusker W."/>
            <person name="McDonough S."/>
            <person name="Mehta T."/>
            <person name="Meldrim J."/>
            <person name="Meneus L."/>
            <person name="Mihai O."/>
            <person name="Mihalev A."/>
            <person name="Mihova T."/>
            <person name="Mittelman R."/>
            <person name="Mlenga V."/>
            <person name="Montmayeur A."/>
            <person name="Mulrain L."/>
            <person name="Navidi A."/>
            <person name="Naylor J."/>
            <person name="Negash T."/>
            <person name="Nguyen T."/>
            <person name="Nguyen N."/>
            <person name="Nicol R."/>
            <person name="Norbu C."/>
            <person name="Norbu N."/>
            <person name="Novod N."/>
            <person name="O'Neill B."/>
            <person name="Osman S."/>
            <person name="Markiewicz E."/>
            <person name="Oyono O.L."/>
            <person name="Patti C."/>
            <person name="Phunkhang P."/>
            <person name="Pierre F."/>
            <person name="Priest M."/>
            <person name="Raghuraman S."/>
            <person name="Rege F."/>
            <person name="Reyes R."/>
            <person name="Rise C."/>
            <person name="Rogov P."/>
            <person name="Ross K."/>
            <person name="Ryan E."/>
            <person name="Settipalli S."/>
            <person name="Shea T."/>
            <person name="Sherpa N."/>
            <person name="Shi L."/>
            <person name="Shih D."/>
            <person name="Sparrow T."/>
            <person name="Spaulding J."/>
            <person name="Stalker J."/>
            <person name="Stange-Thomann N."/>
            <person name="Stavropoulos S."/>
            <person name="Stone C."/>
            <person name="Strader C."/>
            <person name="Tesfaye S."/>
            <person name="Thomson T."/>
            <person name="Thoulutsang Y."/>
            <person name="Thoulutsang D."/>
            <person name="Topham K."/>
            <person name="Topping I."/>
            <person name="Tsamla T."/>
            <person name="Vassiliev H."/>
            <person name="Vo A."/>
            <person name="Wangchuk T."/>
            <person name="Wangdi T."/>
            <person name="Weiand M."/>
            <person name="Wilkinson J."/>
            <person name="Wilson A."/>
            <person name="Yadav S."/>
            <person name="Young G."/>
            <person name="Yu Q."/>
            <person name="Zembek L."/>
            <person name="Zhong D."/>
            <person name="Zimmer A."/>
            <person name="Zwirko Z."/>
            <person name="Jaffe D.B."/>
            <person name="Alvarez P."/>
            <person name="Brockman W."/>
            <person name="Butler J."/>
            <person name="Chin C."/>
            <person name="Gnerre S."/>
            <person name="Grabherr M."/>
            <person name="Kleber M."/>
            <person name="Mauceli E."/>
            <person name="MacCallum I."/>
        </authorList>
    </citation>
    <scope>NUCLEOTIDE SEQUENCE [LARGE SCALE GENOMIC DNA]</scope>
    <source>
        <strain evidence="4">Tucson 15010-1051.87</strain>
    </source>
</reference>